<dbReference type="Proteomes" id="UP000267164">
    <property type="component" value="Chromosome"/>
</dbReference>
<organism evidence="1 2">
    <name type="scientific">Nocardia yunnanensis</name>
    <dbReference type="NCBI Taxonomy" id="2382165"/>
    <lineage>
        <taxon>Bacteria</taxon>
        <taxon>Bacillati</taxon>
        <taxon>Actinomycetota</taxon>
        <taxon>Actinomycetes</taxon>
        <taxon>Mycobacteriales</taxon>
        <taxon>Nocardiaceae</taxon>
        <taxon>Nocardia</taxon>
    </lineage>
</organism>
<evidence type="ECO:0000313" key="1">
    <source>
        <dbReference type="EMBL" id="AYF75287.1"/>
    </source>
</evidence>
<dbReference type="KEGG" id="nyu:D7D52_17000"/>
<dbReference type="OrthoDB" id="4552075at2"/>
<protein>
    <submittedName>
        <fullName evidence="1">Uncharacterized protein</fullName>
    </submittedName>
</protein>
<dbReference type="AlphaFoldDB" id="A0A386ZD68"/>
<gene>
    <name evidence="1" type="ORF">D7D52_17000</name>
</gene>
<sequence length="139" mass="15684">MLYYSRSGEMAAAWELHGHSIEVMHIRCDGDLTPAYRIFSDGSRLSLPHRPQGTVYFDEWSRPDLATVAAWLPTWDRLFDAVQRDYFKYLCELGVAPSDEIAALSLDAPAEHAETPLTRCATNYSTPQEAAPLHGRAHY</sequence>
<evidence type="ECO:0000313" key="2">
    <source>
        <dbReference type="Proteomes" id="UP000267164"/>
    </source>
</evidence>
<reference evidence="1 2" key="1">
    <citation type="submission" date="2018-09" db="EMBL/GenBank/DDBJ databases">
        <title>Nocardia yunnanensis sp. nov., an actinomycete isolated from a soil sample.</title>
        <authorList>
            <person name="Zhang J."/>
        </authorList>
    </citation>
    <scope>NUCLEOTIDE SEQUENCE [LARGE SCALE GENOMIC DNA]</scope>
    <source>
        <strain evidence="1 2">CFHS0054</strain>
    </source>
</reference>
<proteinExistence type="predicted"/>
<name>A0A386ZD68_9NOCA</name>
<accession>A0A386ZD68</accession>
<dbReference type="EMBL" id="CP032568">
    <property type="protein sequence ID" value="AYF75287.1"/>
    <property type="molecule type" value="Genomic_DNA"/>
</dbReference>
<keyword evidence="2" id="KW-1185">Reference proteome</keyword>